<comment type="caution">
    <text evidence="1">The sequence shown here is derived from an EMBL/GenBank/DDBJ whole genome shotgun (WGS) entry which is preliminary data.</text>
</comment>
<sequence>MAMGALGGQKSALGGRMFNHVSHLSFKLPFYFCQLRF</sequence>
<evidence type="ECO:0000313" key="2">
    <source>
        <dbReference type="Proteomes" id="UP000187203"/>
    </source>
</evidence>
<reference evidence="2" key="1">
    <citation type="submission" date="2013-09" db="EMBL/GenBank/DDBJ databases">
        <title>Corchorus olitorius genome sequencing.</title>
        <authorList>
            <person name="Alam M."/>
            <person name="Haque M.S."/>
            <person name="Islam M.S."/>
            <person name="Emdad E.M."/>
            <person name="Islam M.M."/>
            <person name="Ahmed B."/>
            <person name="Halim A."/>
            <person name="Hossen Q.M.M."/>
            <person name="Hossain M.Z."/>
            <person name="Ahmed R."/>
            <person name="Khan M.M."/>
            <person name="Islam R."/>
            <person name="Rashid M.M."/>
            <person name="Khan S.A."/>
            <person name="Rahman M.S."/>
            <person name="Alam M."/>
            <person name="Yahiya A.S."/>
            <person name="Khan M.S."/>
            <person name="Azam M.S."/>
            <person name="Haque T."/>
            <person name="Lashkar M.Z.H."/>
            <person name="Akhand A.I."/>
            <person name="Morshed G."/>
            <person name="Roy S."/>
            <person name="Uddin K.S."/>
            <person name="Rabeya T."/>
            <person name="Hossain A.S."/>
            <person name="Chowdhury A."/>
            <person name="Snigdha A.R."/>
            <person name="Mortoza M.S."/>
            <person name="Matin S.A."/>
            <person name="Hoque S.M.E."/>
            <person name="Islam M.K."/>
            <person name="Roy D.K."/>
            <person name="Haider R."/>
            <person name="Moosa M.M."/>
            <person name="Elias S.M."/>
            <person name="Hasan A.M."/>
            <person name="Jahan S."/>
            <person name="Shafiuddin M."/>
            <person name="Mahmood N."/>
            <person name="Shommy N.S."/>
        </authorList>
    </citation>
    <scope>NUCLEOTIDE SEQUENCE [LARGE SCALE GENOMIC DNA]</scope>
    <source>
        <strain evidence="2">cv. O-4</strain>
    </source>
</reference>
<organism evidence="1 2">
    <name type="scientific">Corchorus olitorius</name>
    <dbReference type="NCBI Taxonomy" id="93759"/>
    <lineage>
        <taxon>Eukaryota</taxon>
        <taxon>Viridiplantae</taxon>
        <taxon>Streptophyta</taxon>
        <taxon>Embryophyta</taxon>
        <taxon>Tracheophyta</taxon>
        <taxon>Spermatophyta</taxon>
        <taxon>Magnoliopsida</taxon>
        <taxon>eudicotyledons</taxon>
        <taxon>Gunneridae</taxon>
        <taxon>Pentapetalae</taxon>
        <taxon>rosids</taxon>
        <taxon>malvids</taxon>
        <taxon>Malvales</taxon>
        <taxon>Malvaceae</taxon>
        <taxon>Grewioideae</taxon>
        <taxon>Apeibeae</taxon>
        <taxon>Corchorus</taxon>
    </lineage>
</organism>
<name>A0A1R3HXF0_9ROSI</name>
<dbReference type="AlphaFoldDB" id="A0A1R3HXF0"/>
<dbReference type="EMBL" id="AWUE01019233">
    <property type="protein sequence ID" value="OMO75019.1"/>
    <property type="molecule type" value="Genomic_DNA"/>
</dbReference>
<evidence type="ECO:0000313" key="1">
    <source>
        <dbReference type="EMBL" id="OMO75019.1"/>
    </source>
</evidence>
<keyword evidence="2" id="KW-1185">Reference proteome</keyword>
<accession>A0A1R3HXF0</accession>
<protein>
    <submittedName>
        <fullName evidence="1">Uncharacterized protein</fullName>
    </submittedName>
</protein>
<proteinExistence type="predicted"/>
<gene>
    <name evidence="1" type="ORF">COLO4_26363</name>
</gene>
<dbReference type="Proteomes" id="UP000187203">
    <property type="component" value="Unassembled WGS sequence"/>
</dbReference>